<dbReference type="GO" id="GO:0046872">
    <property type="term" value="F:metal ion binding"/>
    <property type="evidence" value="ECO:0007669"/>
    <property type="project" value="UniProtKB-KW"/>
</dbReference>
<evidence type="ECO:0000256" key="3">
    <source>
        <dbReference type="ARBA" id="ARBA00023004"/>
    </source>
</evidence>
<evidence type="ECO:0000313" key="6">
    <source>
        <dbReference type="EMBL" id="MBQ0932373.1"/>
    </source>
</evidence>
<evidence type="ECO:0000256" key="1">
    <source>
        <dbReference type="ARBA" id="ARBA00022714"/>
    </source>
</evidence>
<keyword evidence="1" id="KW-0001">2Fe-2S</keyword>
<dbReference type="InterPro" id="IPR017941">
    <property type="entry name" value="Rieske_2Fe-2S"/>
</dbReference>
<organism evidence="6 7">
    <name type="scientific">Ideonella alba</name>
    <dbReference type="NCBI Taxonomy" id="2824118"/>
    <lineage>
        <taxon>Bacteria</taxon>
        <taxon>Pseudomonadati</taxon>
        <taxon>Pseudomonadota</taxon>
        <taxon>Betaproteobacteria</taxon>
        <taxon>Burkholderiales</taxon>
        <taxon>Sphaerotilaceae</taxon>
        <taxon>Ideonella</taxon>
    </lineage>
</organism>
<dbReference type="Gene3D" id="2.102.10.10">
    <property type="entry name" value="Rieske [2Fe-2S] iron-sulphur domain"/>
    <property type="match status" value="1"/>
</dbReference>
<dbReference type="CDD" id="cd03467">
    <property type="entry name" value="Rieske"/>
    <property type="match status" value="1"/>
</dbReference>
<evidence type="ECO:0000313" key="7">
    <source>
        <dbReference type="Proteomes" id="UP000676246"/>
    </source>
</evidence>
<dbReference type="Proteomes" id="UP000676246">
    <property type="component" value="Unassembled WGS sequence"/>
</dbReference>
<gene>
    <name evidence="6" type="ORF">KAK03_17985</name>
</gene>
<sequence>MKQALIAIEQIPESGAVTVDFFGRPALAYRAEGQVCATLAICPHLGGPLEWKDGELVCGWHGQRHDASTGACLRGPAPGQQAMRLPTRVEDGVLHYVWGE</sequence>
<evidence type="ECO:0000256" key="2">
    <source>
        <dbReference type="ARBA" id="ARBA00022723"/>
    </source>
</evidence>
<keyword evidence="4" id="KW-0411">Iron-sulfur</keyword>
<dbReference type="InterPro" id="IPR036922">
    <property type="entry name" value="Rieske_2Fe-2S_sf"/>
</dbReference>
<dbReference type="RefSeq" id="WP_210855914.1">
    <property type="nucleotide sequence ID" value="NZ_JAGQDD010000015.1"/>
</dbReference>
<dbReference type="GO" id="GO:0051537">
    <property type="term" value="F:2 iron, 2 sulfur cluster binding"/>
    <property type="evidence" value="ECO:0007669"/>
    <property type="project" value="UniProtKB-KW"/>
</dbReference>
<dbReference type="Pfam" id="PF00355">
    <property type="entry name" value="Rieske"/>
    <property type="match status" value="1"/>
</dbReference>
<keyword evidence="7" id="KW-1185">Reference proteome</keyword>
<feature type="domain" description="Rieske" evidence="5">
    <location>
        <begin position="3"/>
        <end position="97"/>
    </location>
</feature>
<dbReference type="SUPFAM" id="SSF50022">
    <property type="entry name" value="ISP domain"/>
    <property type="match status" value="1"/>
</dbReference>
<proteinExistence type="predicted"/>
<evidence type="ECO:0000256" key="4">
    <source>
        <dbReference type="ARBA" id="ARBA00023014"/>
    </source>
</evidence>
<keyword evidence="2" id="KW-0479">Metal-binding</keyword>
<dbReference type="AlphaFoldDB" id="A0A941BI64"/>
<evidence type="ECO:0000259" key="5">
    <source>
        <dbReference type="PROSITE" id="PS51296"/>
    </source>
</evidence>
<name>A0A941BI64_9BURK</name>
<reference evidence="6 7" key="1">
    <citation type="submission" date="2021-04" db="EMBL/GenBank/DDBJ databases">
        <title>The genome sequence of Ideonella sp. 3Y2.</title>
        <authorList>
            <person name="Liu Y."/>
        </authorList>
    </citation>
    <scope>NUCLEOTIDE SEQUENCE [LARGE SCALE GENOMIC DNA]</scope>
    <source>
        <strain evidence="6 7">3Y2</strain>
    </source>
</reference>
<keyword evidence="3" id="KW-0408">Iron</keyword>
<accession>A0A941BI64</accession>
<protein>
    <submittedName>
        <fullName evidence="6">Rieske (2Fe-2S) protein</fullName>
    </submittedName>
</protein>
<dbReference type="PROSITE" id="PS51296">
    <property type="entry name" value="RIESKE"/>
    <property type="match status" value="1"/>
</dbReference>
<dbReference type="EMBL" id="JAGQDD010000015">
    <property type="protein sequence ID" value="MBQ0932373.1"/>
    <property type="molecule type" value="Genomic_DNA"/>
</dbReference>
<comment type="caution">
    <text evidence="6">The sequence shown here is derived from an EMBL/GenBank/DDBJ whole genome shotgun (WGS) entry which is preliminary data.</text>
</comment>